<dbReference type="Proteomes" id="UP000295703">
    <property type="component" value="Unassembled WGS sequence"/>
</dbReference>
<proteinExistence type="predicted"/>
<name>A0A4R8QQS8_COLTR</name>
<dbReference type="AlphaFoldDB" id="A0A4R8QQS8"/>
<feature type="region of interest" description="Disordered" evidence="1">
    <location>
        <begin position="1"/>
        <end position="132"/>
    </location>
</feature>
<accession>A0A4R8QQS8</accession>
<organism evidence="2 3">
    <name type="scientific">Colletotrichum trifolii</name>
    <dbReference type="NCBI Taxonomy" id="5466"/>
    <lineage>
        <taxon>Eukaryota</taxon>
        <taxon>Fungi</taxon>
        <taxon>Dikarya</taxon>
        <taxon>Ascomycota</taxon>
        <taxon>Pezizomycotina</taxon>
        <taxon>Sordariomycetes</taxon>
        <taxon>Hypocreomycetidae</taxon>
        <taxon>Glomerellales</taxon>
        <taxon>Glomerellaceae</taxon>
        <taxon>Colletotrichum</taxon>
        <taxon>Colletotrichum orbiculare species complex</taxon>
    </lineage>
</organism>
<protein>
    <submittedName>
        <fullName evidence="2">Uncharacterized protein</fullName>
    </submittedName>
</protein>
<sequence>MSRGRSNRRSKKHIGIAPLETDSRQEGRVRERHHQKNHGGNRRSKHRGTHARSEDPRRHGKRQRDTDTDGDFSMLPSPPLSPPTSPELRPIRDVVASLKPVREHPAGHHQPSERRPKASKRTIREQRPERPYEMTCKNMRFREQVLYLLDQQRVILETWADSVGASGPAEPMDWQPEPERIIYFVAESKEESCYTERWRSSKTNPTPGDPDQDTSIKDMLYRGPMVVETTPEVELGSVADGVK</sequence>
<gene>
    <name evidence="2" type="ORF">CTRI78_v010938</name>
</gene>
<feature type="compositionally biased region" description="Basic and acidic residues" evidence="1">
    <location>
        <begin position="51"/>
        <end position="67"/>
    </location>
</feature>
<feature type="region of interest" description="Disordered" evidence="1">
    <location>
        <begin position="195"/>
        <end position="216"/>
    </location>
</feature>
<feature type="compositionally biased region" description="Basic and acidic residues" evidence="1">
    <location>
        <begin position="100"/>
        <end position="132"/>
    </location>
</feature>
<feature type="compositionally biased region" description="Basic residues" evidence="1">
    <location>
        <begin position="1"/>
        <end position="14"/>
    </location>
</feature>
<dbReference type="EMBL" id="RYZW01000209">
    <property type="protein sequence ID" value="TDZ38135.1"/>
    <property type="molecule type" value="Genomic_DNA"/>
</dbReference>
<reference evidence="2 3" key="1">
    <citation type="submission" date="2018-12" db="EMBL/GenBank/DDBJ databases">
        <title>Genome sequence and assembly of Colletotrichum trifolii.</title>
        <authorList>
            <person name="Gan P."/>
            <person name="Shirasu K."/>
        </authorList>
    </citation>
    <scope>NUCLEOTIDE SEQUENCE [LARGE SCALE GENOMIC DNA]</scope>
    <source>
        <strain evidence="2 3">543-2</strain>
    </source>
</reference>
<evidence type="ECO:0000313" key="3">
    <source>
        <dbReference type="Proteomes" id="UP000295703"/>
    </source>
</evidence>
<evidence type="ECO:0000313" key="2">
    <source>
        <dbReference type="EMBL" id="TDZ38135.1"/>
    </source>
</evidence>
<comment type="caution">
    <text evidence="2">The sequence shown here is derived from an EMBL/GenBank/DDBJ whole genome shotgun (WGS) entry which is preliminary data.</text>
</comment>
<feature type="compositionally biased region" description="Pro residues" evidence="1">
    <location>
        <begin position="76"/>
        <end position="85"/>
    </location>
</feature>
<feature type="compositionally biased region" description="Basic residues" evidence="1">
    <location>
        <begin position="30"/>
        <end position="50"/>
    </location>
</feature>
<keyword evidence="3" id="KW-1185">Reference proteome</keyword>
<evidence type="ECO:0000256" key="1">
    <source>
        <dbReference type="SAM" id="MobiDB-lite"/>
    </source>
</evidence>